<dbReference type="InterPro" id="IPR014820">
    <property type="entry name" value="PriCT_1"/>
</dbReference>
<feature type="region of interest" description="Disordered" evidence="1">
    <location>
        <begin position="178"/>
        <end position="210"/>
    </location>
</feature>
<organism evidence="4">
    <name type="scientific">Tuwongella immobilis</name>
    <dbReference type="NCBI Taxonomy" id="692036"/>
    <lineage>
        <taxon>Bacteria</taxon>
        <taxon>Pseudomonadati</taxon>
        <taxon>Planctomycetota</taxon>
        <taxon>Planctomycetia</taxon>
        <taxon>Gemmatales</taxon>
        <taxon>Gemmataceae</taxon>
        <taxon>Tuwongella</taxon>
    </lineage>
</organism>
<dbReference type="RefSeq" id="WP_162658194.1">
    <property type="nucleotide sequence ID" value="NZ_LR593887.1"/>
</dbReference>
<evidence type="ECO:0000259" key="2">
    <source>
        <dbReference type="SMART" id="SM00942"/>
    </source>
</evidence>
<evidence type="ECO:0000259" key="3">
    <source>
        <dbReference type="SMART" id="SM00943"/>
    </source>
</evidence>
<protein>
    <recommendedName>
        <fullName evidence="6">DNA primase/polymerase bifunctional N-terminal domain-containing protein</fullName>
    </recommendedName>
</protein>
<evidence type="ECO:0008006" key="6">
    <source>
        <dbReference type="Google" id="ProtNLM"/>
    </source>
</evidence>
<proteinExistence type="predicted"/>
<feature type="domain" description="Primase C-terminal 1" evidence="2">
    <location>
        <begin position="202"/>
        <end position="266"/>
    </location>
</feature>
<evidence type="ECO:0000313" key="4">
    <source>
        <dbReference type="EMBL" id="VIP03085.1"/>
    </source>
</evidence>
<dbReference type="SMART" id="SM00942">
    <property type="entry name" value="PriCT_1"/>
    <property type="match status" value="1"/>
</dbReference>
<accession>A0A6C2YPY6</accession>
<evidence type="ECO:0000313" key="5">
    <source>
        <dbReference type="Proteomes" id="UP000464378"/>
    </source>
</evidence>
<evidence type="ECO:0000256" key="1">
    <source>
        <dbReference type="SAM" id="MobiDB-lite"/>
    </source>
</evidence>
<dbReference type="Pfam" id="PF09250">
    <property type="entry name" value="Prim-Pol"/>
    <property type="match status" value="1"/>
</dbReference>
<feature type="domain" description="DNA primase/polymerase bifunctional N-terminal" evidence="3">
    <location>
        <begin position="11"/>
        <end position="168"/>
    </location>
</feature>
<dbReference type="EMBL" id="LR586016">
    <property type="protein sequence ID" value="VIP03085.1"/>
    <property type="molecule type" value="Genomic_DNA"/>
</dbReference>
<name>A0A6C2YPY6_9BACT</name>
<reference evidence="4" key="1">
    <citation type="submission" date="2019-04" db="EMBL/GenBank/DDBJ databases">
        <authorList>
            <consortium name="Science for Life Laboratories"/>
        </authorList>
    </citation>
    <scope>NUCLEOTIDE SEQUENCE</scope>
    <source>
        <strain evidence="4">MBLW1</strain>
    </source>
</reference>
<dbReference type="Pfam" id="PF08708">
    <property type="entry name" value="PriCT_1"/>
    <property type="match status" value="1"/>
</dbReference>
<dbReference type="EMBL" id="LR593887">
    <property type="protein sequence ID" value="VTS03342.1"/>
    <property type="molecule type" value="Genomic_DNA"/>
</dbReference>
<dbReference type="KEGG" id="tim:GMBLW1_08750"/>
<gene>
    <name evidence="4" type="ORF">GMBLW1_08750</name>
</gene>
<dbReference type="InterPro" id="IPR015330">
    <property type="entry name" value="DNA_primase/pol_bifunc_N"/>
</dbReference>
<dbReference type="InParanoid" id="A0A6C2YPY6"/>
<dbReference type="SUPFAM" id="SSF56747">
    <property type="entry name" value="Prim-pol domain"/>
    <property type="match status" value="1"/>
</dbReference>
<dbReference type="Proteomes" id="UP000464378">
    <property type="component" value="Chromosome"/>
</dbReference>
<sequence length="701" mass="77472">MVTSEELRNAALGYAELGYRVFPCVPNDKNPLIDGGFHAATTDPNQIERWWQTYPRANIGIATEGMLVIDIDGTENRWPHDPEWAAQLAEAGAVALTPRGGRHHLFRMPPEKSWRCSSGQLAPKVDIRADGGYIVVAPSKTKDGPYVWLESLQLDTSITKLVEPPVWLAEAVDRLHEASRTPVAKPPSVNEDREDGGQILPDGNPIPEGQRNATLARLGGAMRRFGLSAEEILAALDATNRLRCRPPLSDREVARIAKSVGRYAPDEVSVALAENHYDQIFNPPRENPARDPGPFPEHLLHVPGFIERVMEFTLATSFRPQPVLALGAALAMLATLTGRKVRDVYNTRTNLYCLGVCPTGGGKERARLVSKELLFLAGADRLIGPEGLASHAGLITAVEQQPALLLQLDEIGRLIRTLGNPSCSPHLYHIATNLMKLFTSSSSVYIGDAYADASQNRIIHQPHACMWGTTVPTSLFEGFTTENITDGFLSRVMIFEAPNDLPPKRKPATIPMPEPLVEEARWWANYQPSGNLNNQHPKPAIVPMSDEAERITDRFDAEADEQMVNLGEPFGSLWSRATEKARKLAILYACSRNAETPEIDAAAAEWACALSRYLSRRMVYLTNRWVAETPFDARRRRVLRIISDAGELGITQTDLCLATRSLTPRERAEVIEALLENGEIRESKTNPGRKGGRPRITYLLA</sequence>
<keyword evidence="5" id="KW-1185">Reference proteome</keyword>
<dbReference type="CDD" id="cd04859">
    <property type="entry name" value="Prim_Pol"/>
    <property type="match status" value="1"/>
</dbReference>
<dbReference type="AlphaFoldDB" id="A0A6C2YPY6"/>
<dbReference type="SMART" id="SM00943">
    <property type="entry name" value="Prim-Pol"/>
    <property type="match status" value="1"/>
</dbReference>